<dbReference type="Proteomes" id="UP000254978">
    <property type="component" value="Unassembled WGS sequence"/>
</dbReference>
<evidence type="ECO:0000256" key="3">
    <source>
        <dbReference type="ARBA" id="ARBA00022723"/>
    </source>
</evidence>
<dbReference type="PROSITE" id="PS51257">
    <property type="entry name" value="PROKAR_LIPOPROTEIN"/>
    <property type="match status" value="1"/>
</dbReference>
<evidence type="ECO:0000256" key="1">
    <source>
        <dbReference type="ARBA" id="ARBA00004196"/>
    </source>
</evidence>
<proteinExistence type="predicted"/>
<dbReference type="PANTHER" id="PTHR42953">
    <property type="entry name" value="HIGH-AFFINITY ZINC UPTAKE SYSTEM PROTEIN ZNUA-RELATED"/>
    <property type="match status" value="1"/>
</dbReference>
<evidence type="ECO:0000256" key="2">
    <source>
        <dbReference type="ARBA" id="ARBA00022448"/>
    </source>
</evidence>
<dbReference type="EMBL" id="UGQT01000001">
    <property type="protein sequence ID" value="STZ59085.1"/>
    <property type="molecule type" value="Genomic_DNA"/>
</dbReference>
<gene>
    <name evidence="7" type="primary">adcA</name>
    <name evidence="7" type="ORF">NCTC10821_02607</name>
</gene>
<dbReference type="SUPFAM" id="SSF53807">
    <property type="entry name" value="Helical backbone' metal receptor"/>
    <property type="match status" value="1"/>
</dbReference>
<evidence type="ECO:0000256" key="4">
    <source>
        <dbReference type="ARBA" id="ARBA00022729"/>
    </source>
</evidence>
<evidence type="ECO:0000313" key="8">
    <source>
        <dbReference type="Proteomes" id="UP000254978"/>
    </source>
</evidence>
<keyword evidence="4 6" id="KW-0732">Signal</keyword>
<keyword evidence="2" id="KW-0813">Transport</keyword>
<feature type="region of interest" description="Disordered" evidence="5">
    <location>
        <begin position="133"/>
        <end position="158"/>
    </location>
</feature>
<evidence type="ECO:0000313" key="7">
    <source>
        <dbReference type="EMBL" id="STZ59085.1"/>
    </source>
</evidence>
<dbReference type="GO" id="GO:0030313">
    <property type="term" value="C:cell envelope"/>
    <property type="evidence" value="ECO:0007669"/>
    <property type="project" value="UniProtKB-SubCell"/>
</dbReference>
<feature type="chain" id="PRO_5038413181" evidence="6">
    <location>
        <begin position="21"/>
        <end position="330"/>
    </location>
</feature>
<protein>
    <submittedName>
        <fullName evidence="7">Periplasmic solute binding protein</fullName>
    </submittedName>
</protein>
<comment type="subcellular location">
    <subcellularLocation>
        <location evidence="1">Cell envelope</location>
    </subcellularLocation>
</comment>
<reference evidence="7 8" key="1">
    <citation type="submission" date="2018-06" db="EMBL/GenBank/DDBJ databases">
        <authorList>
            <consortium name="Pathogen Informatics"/>
            <person name="Doyle S."/>
        </authorList>
    </citation>
    <scope>NUCLEOTIDE SEQUENCE [LARGE SCALE GENOMIC DNA]</scope>
    <source>
        <strain evidence="7 8">NCTC10821</strain>
    </source>
</reference>
<dbReference type="InterPro" id="IPR050492">
    <property type="entry name" value="Bact_metal-bind_prot9"/>
</dbReference>
<dbReference type="InterPro" id="IPR006127">
    <property type="entry name" value="ZnuA-like"/>
</dbReference>
<dbReference type="Pfam" id="PF01297">
    <property type="entry name" value="ZnuA"/>
    <property type="match status" value="1"/>
</dbReference>
<keyword evidence="3" id="KW-0479">Metal-binding</keyword>
<dbReference type="GO" id="GO:0030001">
    <property type="term" value="P:metal ion transport"/>
    <property type="evidence" value="ECO:0007669"/>
    <property type="project" value="InterPro"/>
</dbReference>
<dbReference type="GO" id="GO:0046872">
    <property type="term" value="F:metal ion binding"/>
    <property type="evidence" value="ECO:0007669"/>
    <property type="project" value="UniProtKB-KW"/>
</dbReference>
<feature type="compositionally biased region" description="Basic and acidic residues" evidence="5">
    <location>
        <begin position="133"/>
        <end position="155"/>
    </location>
</feature>
<evidence type="ECO:0000256" key="6">
    <source>
        <dbReference type="SAM" id="SignalP"/>
    </source>
</evidence>
<keyword evidence="8" id="KW-1185">Reference proteome</keyword>
<dbReference type="PANTHER" id="PTHR42953:SF1">
    <property type="entry name" value="METAL-BINDING PROTEIN HI_0362-RELATED"/>
    <property type="match status" value="1"/>
</dbReference>
<dbReference type="AlphaFoldDB" id="A0A378TGW7"/>
<name>A0A378TGW7_9MYCO</name>
<evidence type="ECO:0000256" key="5">
    <source>
        <dbReference type="SAM" id="MobiDB-lite"/>
    </source>
</evidence>
<dbReference type="Gene3D" id="3.40.50.1980">
    <property type="entry name" value="Nitrogenase molybdenum iron protein domain"/>
    <property type="match status" value="2"/>
</dbReference>
<feature type="signal peptide" evidence="6">
    <location>
        <begin position="1"/>
        <end position="20"/>
    </location>
</feature>
<organism evidence="7 8">
    <name type="scientific">Mycolicibacterium tokaiense</name>
    <dbReference type="NCBI Taxonomy" id="39695"/>
    <lineage>
        <taxon>Bacteria</taxon>
        <taxon>Bacillati</taxon>
        <taxon>Actinomycetota</taxon>
        <taxon>Actinomycetes</taxon>
        <taxon>Mycobacteriales</taxon>
        <taxon>Mycobacteriaceae</taxon>
        <taxon>Mycolicibacterium</taxon>
    </lineage>
</organism>
<dbReference type="RefSeq" id="WP_115278694.1">
    <property type="nucleotide sequence ID" value="NZ_AP022600.1"/>
</dbReference>
<dbReference type="OrthoDB" id="5296019at2"/>
<accession>A0A378TGW7</accession>
<sequence length="330" mass="33782">MTCVKGLLAAAVLAAPFVLAACSGGGDSPADTSAPAAAPGDCPVSPVSVVVSVDQWGDIVSDLGGACADVKTVLASSSVDPHDYEPSPSDAATFEGAQLVVINGGHYDEWATKLAATSAPDAPVIAALAESGEDHAHEGDEHGEGHDHDHGEEGVNPHAWYSPTAVMTLADSVTAELGKLAPEAADYFEDRREQFTTDMAPYTDLVAKLEGEVGGKRYVATESVFDDMAGAIGLVNVTPPGYQASSANETDPSPADLQAVLSLLDAKGADVLVYNTQTEGSVPEQIRAAAESAGVPVVDVTETVPPGTDSFEAWQVQQLEALAEALGVQS</sequence>